<evidence type="ECO:0000313" key="1">
    <source>
        <dbReference type="EMBL" id="GLV55686.1"/>
    </source>
</evidence>
<protein>
    <submittedName>
        <fullName evidence="1">Uncharacterized protein</fullName>
    </submittedName>
</protein>
<evidence type="ECO:0000313" key="2">
    <source>
        <dbReference type="Proteomes" id="UP001344906"/>
    </source>
</evidence>
<proteinExistence type="predicted"/>
<accession>A0ABQ6FSB8</accession>
<organism evidence="1 2">
    <name type="scientific">Dictyobacter halimunensis</name>
    <dbReference type="NCBI Taxonomy" id="3026934"/>
    <lineage>
        <taxon>Bacteria</taxon>
        <taxon>Bacillati</taxon>
        <taxon>Chloroflexota</taxon>
        <taxon>Ktedonobacteria</taxon>
        <taxon>Ktedonobacterales</taxon>
        <taxon>Dictyobacteraceae</taxon>
        <taxon>Dictyobacter</taxon>
    </lineage>
</organism>
<dbReference type="EMBL" id="BSRI01000001">
    <property type="protein sequence ID" value="GLV55686.1"/>
    <property type="molecule type" value="Genomic_DNA"/>
</dbReference>
<reference evidence="1 2" key="1">
    <citation type="submission" date="2023-02" db="EMBL/GenBank/DDBJ databases">
        <title>Dictyobacter halimunensis sp. nov., a new member of the class Ktedonobacteria from forest soil in a geothermal area.</title>
        <authorList>
            <person name="Rachmania M.K."/>
            <person name="Ningsih F."/>
            <person name="Sakai Y."/>
            <person name="Yabe S."/>
            <person name="Yokota A."/>
            <person name="Sjamsuridzal W."/>
        </authorList>
    </citation>
    <scope>NUCLEOTIDE SEQUENCE [LARGE SCALE GENOMIC DNA]</scope>
    <source>
        <strain evidence="1 2">S3.2.2.5</strain>
    </source>
</reference>
<dbReference type="Proteomes" id="UP001344906">
    <property type="component" value="Unassembled WGS sequence"/>
</dbReference>
<comment type="caution">
    <text evidence="1">The sequence shown here is derived from an EMBL/GenBank/DDBJ whole genome shotgun (WGS) entry which is preliminary data.</text>
</comment>
<gene>
    <name evidence="1" type="ORF">KDH_25300</name>
</gene>
<keyword evidence="2" id="KW-1185">Reference proteome</keyword>
<name>A0ABQ6FSB8_9CHLR</name>
<sequence>MDAVLPGVRYIFARPKPTMGVFVREEGKSGARPEPTIHVLYCKNVTDTHGVRAA</sequence>